<dbReference type="Pfam" id="PF05699">
    <property type="entry name" value="Dimer_Tnp_hAT"/>
    <property type="match status" value="1"/>
</dbReference>
<evidence type="ECO:0000256" key="8">
    <source>
        <dbReference type="ARBA" id="ARBA00023242"/>
    </source>
</evidence>
<keyword evidence="5" id="KW-0805">Transcription regulation</keyword>
<dbReference type="SUPFAM" id="SSF53098">
    <property type="entry name" value="Ribonuclease H-like"/>
    <property type="match status" value="1"/>
</dbReference>
<dbReference type="GO" id="GO:0008270">
    <property type="term" value="F:zinc ion binding"/>
    <property type="evidence" value="ECO:0007669"/>
    <property type="project" value="UniProtKB-KW"/>
</dbReference>
<dbReference type="PANTHER" id="PTHR46481">
    <property type="entry name" value="ZINC FINGER BED DOMAIN-CONTAINING PROTEIN 4"/>
    <property type="match status" value="1"/>
</dbReference>
<sequence length="689" mass="77445">MSSENTDFIIHKKNTDQCSVWFHFLTSSDGKSAKCKICSSTLKTLGGSTKGLHTHLQTKHKVKVSKEYAPEPSGSSSTSASSSTSTPATTASCSTKRVGSPLPTSTAKRTMKDYFKVVNQQEPLAKVLSRMTARDGLPFSTFTTSEDLRDLLIFKGYKELPTSPVTIRNHVVVYSKEIKESYKNEILQAKERGDRFSLSFDEWTSNSNKRFMNMNVHSPDNFWNLGLIRVKVSMTAEVCVALLEEKLSYFGLSLKDDIVGIVTDGPNVMLKVGKLLPVKHQLCFAHGIHLAVCDVLYKKKSQDDTEMIELQDIVGIGEDVDDVLESLDSLESGLTVNPNEDVNEAPDLTSDKNISEVIKKVRKVVVHFKRSSTKNDTILQKYVRAEKGKELSLILDVKTRWNSLLDMIERFVLLKSCIQKALIDAKYQIKLEDCDFDVLKEIIGILAPIKLTVEALCRRDANLCTADAALKFLLHQLSQNKTNLSEKMMSCLIIRLKQRRSSTLSGVLNYLQNPGLIESCEDFEGLFSTPSSSGIKNEMKLLIQRLVVETKYNSPERTGEMEVANVDDPEFIVSEGRSLESNTPSLQIMLERAILDSQKPREPEVRQSDLLSTLRKECSLYESCGTRGYYLTKVYNFLRSVPPTSVEAERAFSAAGYIQNKLRSRLGDETLDCLLFLRSHFQKLEVRKE</sequence>
<dbReference type="EMBL" id="HBUF01368513">
    <property type="protein sequence ID" value="CAG6724892.1"/>
    <property type="molecule type" value="Transcribed_RNA"/>
</dbReference>
<dbReference type="SUPFAM" id="SSF57667">
    <property type="entry name" value="beta-beta-alpha zinc fingers"/>
    <property type="match status" value="1"/>
</dbReference>
<dbReference type="GO" id="GO:0003677">
    <property type="term" value="F:DNA binding"/>
    <property type="evidence" value="ECO:0007669"/>
    <property type="project" value="UniProtKB-KW"/>
</dbReference>
<evidence type="ECO:0000256" key="9">
    <source>
        <dbReference type="PROSITE-ProRule" id="PRU00027"/>
    </source>
</evidence>
<feature type="domain" description="BED-type" evidence="11">
    <location>
        <begin position="15"/>
        <end position="67"/>
    </location>
</feature>
<evidence type="ECO:0000256" key="4">
    <source>
        <dbReference type="ARBA" id="ARBA00022833"/>
    </source>
</evidence>
<comment type="subcellular location">
    <subcellularLocation>
        <location evidence="1">Nucleus</location>
    </subcellularLocation>
</comment>
<dbReference type="Pfam" id="PF02892">
    <property type="entry name" value="zf-BED"/>
    <property type="match status" value="1"/>
</dbReference>
<evidence type="ECO:0000256" key="2">
    <source>
        <dbReference type="ARBA" id="ARBA00022723"/>
    </source>
</evidence>
<accession>A0A8D8YA22</accession>
<keyword evidence="4" id="KW-0862">Zinc</keyword>
<evidence type="ECO:0000256" key="3">
    <source>
        <dbReference type="ARBA" id="ARBA00022771"/>
    </source>
</evidence>
<dbReference type="InterPro" id="IPR008906">
    <property type="entry name" value="HATC_C_dom"/>
</dbReference>
<keyword evidence="8" id="KW-0539">Nucleus</keyword>
<dbReference type="PROSITE" id="PS50808">
    <property type="entry name" value="ZF_BED"/>
    <property type="match status" value="1"/>
</dbReference>
<dbReference type="GO" id="GO:0046983">
    <property type="term" value="F:protein dimerization activity"/>
    <property type="evidence" value="ECO:0007669"/>
    <property type="project" value="InterPro"/>
</dbReference>
<reference evidence="12" key="1">
    <citation type="submission" date="2021-05" db="EMBL/GenBank/DDBJ databases">
        <authorList>
            <person name="Alioto T."/>
            <person name="Alioto T."/>
            <person name="Gomez Garrido J."/>
        </authorList>
    </citation>
    <scope>NUCLEOTIDE SEQUENCE</scope>
</reference>
<evidence type="ECO:0000256" key="5">
    <source>
        <dbReference type="ARBA" id="ARBA00023015"/>
    </source>
</evidence>
<proteinExistence type="predicted"/>
<evidence type="ECO:0000256" key="1">
    <source>
        <dbReference type="ARBA" id="ARBA00004123"/>
    </source>
</evidence>
<keyword evidence="2" id="KW-0479">Metal-binding</keyword>
<evidence type="ECO:0000313" key="12">
    <source>
        <dbReference type="EMBL" id="CAG6724892.1"/>
    </source>
</evidence>
<dbReference type="InterPro" id="IPR052035">
    <property type="entry name" value="ZnF_BED_domain_contain"/>
</dbReference>
<feature type="region of interest" description="Disordered" evidence="10">
    <location>
        <begin position="49"/>
        <end position="105"/>
    </location>
</feature>
<dbReference type="InterPro" id="IPR012337">
    <property type="entry name" value="RNaseH-like_sf"/>
</dbReference>
<dbReference type="InterPro" id="IPR036236">
    <property type="entry name" value="Znf_C2H2_sf"/>
</dbReference>
<evidence type="ECO:0000259" key="11">
    <source>
        <dbReference type="PROSITE" id="PS50808"/>
    </source>
</evidence>
<dbReference type="AlphaFoldDB" id="A0A8D8YA22"/>
<keyword evidence="7" id="KW-0804">Transcription</keyword>
<evidence type="ECO:0000256" key="6">
    <source>
        <dbReference type="ARBA" id="ARBA00023125"/>
    </source>
</evidence>
<dbReference type="GO" id="GO:0009791">
    <property type="term" value="P:post-embryonic development"/>
    <property type="evidence" value="ECO:0007669"/>
    <property type="project" value="UniProtKB-ARBA"/>
</dbReference>
<evidence type="ECO:0000256" key="10">
    <source>
        <dbReference type="SAM" id="MobiDB-lite"/>
    </source>
</evidence>
<name>A0A8D8YA22_9HEMI</name>
<feature type="compositionally biased region" description="Basic residues" evidence="10">
    <location>
        <begin position="52"/>
        <end position="63"/>
    </location>
</feature>
<protein>
    <recommendedName>
        <fullName evidence="11">BED-type domain-containing protein</fullName>
    </recommendedName>
</protein>
<keyword evidence="3 9" id="KW-0863">Zinc-finger</keyword>
<organism evidence="12">
    <name type="scientific">Cacopsylla melanoneura</name>
    <dbReference type="NCBI Taxonomy" id="428564"/>
    <lineage>
        <taxon>Eukaryota</taxon>
        <taxon>Metazoa</taxon>
        <taxon>Ecdysozoa</taxon>
        <taxon>Arthropoda</taxon>
        <taxon>Hexapoda</taxon>
        <taxon>Insecta</taxon>
        <taxon>Pterygota</taxon>
        <taxon>Neoptera</taxon>
        <taxon>Paraneoptera</taxon>
        <taxon>Hemiptera</taxon>
        <taxon>Sternorrhyncha</taxon>
        <taxon>Psylloidea</taxon>
        <taxon>Psyllidae</taxon>
        <taxon>Psyllinae</taxon>
        <taxon>Cacopsylla</taxon>
    </lineage>
</organism>
<dbReference type="InterPro" id="IPR003656">
    <property type="entry name" value="Znf_BED"/>
</dbReference>
<feature type="compositionally biased region" description="Low complexity" evidence="10">
    <location>
        <begin position="73"/>
        <end position="95"/>
    </location>
</feature>
<keyword evidence="6" id="KW-0238">DNA-binding</keyword>
<dbReference type="GO" id="GO:0005634">
    <property type="term" value="C:nucleus"/>
    <property type="evidence" value="ECO:0007669"/>
    <property type="project" value="UniProtKB-SubCell"/>
</dbReference>
<dbReference type="PANTHER" id="PTHR46481:SF10">
    <property type="entry name" value="ZINC FINGER BED DOMAIN-CONTAINING PROTEIN 39"/>
    <property type="match status" value="1"/>
</dbReference>
<evidence type="ECO:0000256" key="7">
    <source>
        <dbReference type="ARBA" id="ARBA00023163"/>
    </source>
</evidence>